<dbReference type="AlphaFoldDB" id="A0A1B7TI68"/>
<evidence type="ECO:0000256" key="2">
    <source>
        <dbReference type="ARBA" id="ARBA00006939"/>
    </source>
</evidence>
<evidence type="ECO:0000313" key="10">
    <source>
        <dbReference type="Proteomes" id="UP000092321"/>
    </source>
</evidence>
<keyword evidence="7 8" id="KW-0472">Membrane</keyword>
<dbReference type="InterPro" id="IPR004698">
    <property type="entry name" value="Zn/Fe_permease_fun/pln"/>
</dbReference>
<dbReference type="InterPro" id="IPR003689">
    <property type="entry name" value="ZIP"/>
</dbReference>
<feature type="transmembrane region" description="Helical" evidence="8">
    <location>
        <begin position="305"/>
        <end position="329"/>
    </location>
</feature>
<organism evidence="9 10">
    <name type="scientific">Hanseniaspora valbyensis NRRL Y-1626</name>
    <dbReference type="NCBI Taxonomy" id="766949"/>
    <lineage>
        <taxon>Eukaryota</taxon>
        <taxon>Fungi</taxon>
        <taxon>Dikarya</taxon>
        <taxon>Ascomycota</taxon>
        <taxon>Saccharomycotina</taxon>
        <taxon>Saccharomycetes</taxon>
        <taxon>Saccharomycodales</taxon>
        <taxon>Saccharomycodaceae</taxon>
        <taxon>Hanseniaspora</taxon>
    </lineage>
</organism>
<comment type="similarity">
    <text evidence="2 8">Belongs to the ZIP transporter (TC 2.A.5) family.</text>
</comment>
<protein>
    <submittedName>
        <fullName evidence="9">Zinc/iron permease</fullName>
    </submittedName>
</protein>
<feature type="transmembrane region" description="Helical" evidence="8">
    <location>
        <begin position="273"/>
        <end position="293"/>
    </location>
</feature>
<evidence type="ECO:0000256" key="6">
    <source>
        <dbReference type="ARBA" id="ARBA00023065"/>
    </source>
</evidence>
<keyword evidence="6 8" id="KW-0406">Ion transport</keyword>
<keyword evidence="5 8" id="KW-1133">Transmembrane helix</keyword>
<dbReference type="GO" id="GO:0000007">
    <property type="term" value="F:low-affinity zinc ion transmembrane transporter activity"/>
    <property type="evidence" value="ECO:0007669"/>
    <property type="project" value="TreeGrafter"/>
</dbReference>
<keyword evidence="4 8" id="KW-0812">Transmembrane</keyword>
<dbReference type="GO" id="GO:0005886">
    <property type="term" value="C:plasma membrane"/>
    <property type="evidence" value="ECO:0007669"/>
    <property type="project" value="TreeGrafter"/>
</dbReference>
<evidence type="ECO:0000256" key="4">
    <source>
        <dbReference type="ARBA" id="ARBA00022692"/>
    </source>
</evidence>
<dbReference type="GO" id="GO:0071578">
    <property type="term" value="P:zinc ion import across plasma membrane"/>
    <property type="evidence" value="ECO:0007669"/>
    <property type="project" value="TreeGrafter"/>
</dbReference>
<keyword evidence="10" id="KW-1185">Reference proteome</keyword>
<feature type="transmembrane region" description="Helical" evidence="8">
    <location>
        <begin position="341"/>
        <end position="360"/>
    </location>
</feature>
<dbReference type="Proteomes" id="UP000092321">
    <property type="component" value="Unassembled WGS sequence"/>
</dbReference>
<gene>
    <name evidence="9" type="ORF">HANVADRAFT_51719</name>
</gene>
<feature type="transmembrane region" description="Helical" evidence="8">
    <location>
        <begin position="105"/>
        <end position="122"/>
    </location>
</feature>
<evidence type="ECO:0000256" key="5">
    <source>
        <dbReference type="ARBA" id="ARBA00022989"/>
    </source>
</evidence>
<dbReference type="PANTHER" id="PTHR11040">
    <property type="entry name" value="ZINC/IRON TRANSPORTER"/>
    <property type="match status" value="1"/>
</dbReference>
<feature type="transmembrane region" description="Helical" evidence="8">
    <location>
        <begin position="32"/>
        <end position="52"/>
    </location>
</feature>
<feature type="transmembrane region" description="Helical" evidence="8">
    <location>
        <begin position="210"/>
        <end position="232"/>
    </location>
</feature>
<accession>A0A1B7TI68</accession>
<dbReference type="EMBL" id="LXPE01000004">
    <property type="protein sequence ID" value="OBA28437.1"/>
    <property type="molecule type" value="Genomic_DNA"/>
</dbReference>
<comment type="subcellular location">
    <subcellularLocation>
        <location evidence="1 8">Membrane</location>
        <topology evidence="1 8">Multi-pass membrane protein</topology>
    </subcellularLocation>
</comment>
<dbReference type="OrthoDB" id="448280at2759"/>
<dbReference type="NCBIfam" id="TIGR00820">
    <property type="entry name" value="zip"/>
    <property type="match status" value="1"/>
</dbReference>
<proteinExistence type="inferred from homology"/>
<comment type="caution">
    <text evidence="9">The sequence shown here is derived from an EMBL/GenBank/DDBJ whole genome shotgun (WGS) entry which is preliminary data.</text>
</comment>
<feature type="transmembrane region" description="Helical" evidence="8">
    <location>
        <begin position="64"/>
        <end position="85"/>
    </location>
</feature>
<comment type="caution">
    <text evidence="8">Lacks conserved residue(s) required for the propagation of feature annotation.</text>
</comment>
<evidence type="ECO:0000313" key="9">
    <source>
        <dbReference type="EMBL" id="OBA28437.1"/>
    </source>
</evidence>
<sequence>MIENSTYQLILKREPDLCEEDSELDGHLNLRILSIFIILIASMIGSFVPVVFGLSKKEIPLSKIIFFIARYFGQGVIFATAFTHLLQPANAALTASCLPEAWKEYPYAFGICMAATFAIYLMEIITRHYIDKLANLNSNDSEILTTEEVDVCCENTENIQSNELNIVNNESESLNDLEKDLKNENDISSVGSKSTFSNSSKQVLSYKNQLVSICILEFGIIFHSVFVGLSLGVAGKEFKTLFCVLVFHQMFEGAACGTRIVELGRKHLKAQIIFGMMYSLTTPIAIAIGVGVRHSLSMHSKRVNIVAGCFDSLSAGILIYNSFELLFMIFDEYKENLKMKLFAYFVTCCGVGIMALLGKWA</sequence>
<evidence type="ECO:0000256" key="7">
    <source>
        <dbReference type="ARBA" id="ARBA00023136"/>
    </source>
</evidence>
<reference evidence="10" key="1">
    <citation type="journal article" date="2016" name="Proc. Natl. Acad. Sci. U.S.A.">
        <title>Comparative genomics of biotechnologically important yeasts.</title>
        <authorList>
            <person name="Riley R."/>
            <person name="Haridas S."/>
            <person name="Wolfe K.H."/>
            <person name="Lopes M.R."/>
            <person name="Hittinger C.T."/>
            <person name="Goeker M."/>
            <person name="Salamov A.A."/>
            <person name="Wisecaver J.H."/>
            <person name="Long T.M."/>
            <person name="Calvey C.H."/>
            <person name="Aerts A.L."/>
            <person name="Barry K.W."/>
            <person name="Choi C."/>
            <person name="Clum A."/>
            <person name="Coughlan A.Y."/>
            <person name="Deshpande S."/>
            <person name="Douglass A.P."/>
            <person name="Hanson S.J."/>
            <person name="Klenk H.-P."/>
            <person name="LaButti K.M."/>
            <person name="Lapidus A."/>
            <person name="Lindquist E.A."/>
            <person name="Lipzen A.M."/>
            <person name="Meier-Kolthoff J.P."/>
            <person name="Ohm R.A."/>
            <person name="Otillar R.P."/>
            <person name="Pangilinan J.L."/>
            <person name="Peng Y."/>
            <person name="Rokas A."/>
            <person name="Rosa C.A."/>
            <person name="Scheuner C."/>
            <person name="Sibirny A.A."/>
            <person name="Slot J.C."/>
            <person name="Stielow J.B."/>
            <person name="Sun H."/>
            <person name="Kurtzman C.P."/>
            <person name="Blackwell M."/>
            <person name="Grigoriev I.V."/>
            <person name="Jeffries T.W."/>
        </authorList>
    </citation>
    <scope>NUCLEOTIDE SEQUENCE [LARGE SCALE GENOMIC DNA]</scope>
    <source>
        <strain evidence="10">NRRL Y-1626</strain>
    </source>
</reference>
<evidence type="ECO:0000256" key="1">
    <source>
        <dbReference type="ARBA" id="ARBA00004141"/>
    </source>
</evidence>
<dbReference type="Pfam" id="PF02535">
    <property type="entry name" value="Zip"/>
    <property type="match status" value="1"/>
</dbReference>
<keyword evidence="3 8" id="KW-0813">Transport</keyword>
<name>A0A1B7TI68_9ASCO</name>
<evidence type="ECO:0000256" key="8">
    <source>
        <dbReference type="RuleBase" id="RU362088"/>
    </source>
</evidence>
<evidence type="ECO:0000256" key="3">
    <source>
        <dbReference type="ARBA" id="ARBA00022448"/>
    </source>
</evidence>
<dbReference type="PANTHER" id="PTHR11040:SF69">
    <property type="entry name" value="ZINC-REGULATED TRANSPORTER 2"/>
    <property type="match status" value="1"/>
</dbReference>